<evidence type="ECO:0000313" key="3">
    <source>
        <dbReference type="EMBL" id="MFC0389637.1"/>
    </source>
</evidence>
<accession>A0ABV6J1C1</accession>
<dbReference type="EMBL" id="JBHLVZ010000115">
    <property type="protein sequence ID" value="MFC0389637.1"/>
    <property type="molecule type" value="Genomic_DNA"/>
</dbReference>
<comment type="caution">
    <text evidence="3">The sequence shown here is derived from an EMBL/GenBank/DDBJ whole genome shotgun (WGS) entry which is preliminary data.</text>
</comment>
<proteinExistence type="predicted"/>
<dbReference type="Proteomes" id="UP001589789">
    <property type="component" value="Unassembled WGS sequence"/>
</dbReference>
<feature type="region of interest" description="Disordered" evidence="1">
    <location>
        <begin position="27"/>
        <end position="46"/>
    </location>
</feature>
<gene>
    <name evidence="3" type="ORF">ACFFIC_29435</name>
</gene>
<feature type="chain" id="PRO_5046909300" evidence="2">
    <location>
        <begin position="18"/>
        <end position="442"/>
    </location>
</feature>
<evidence type="ECO:0000256" key="2">
    <source>
        <dbReference type="SAM" id="SignalP"/>
    </source>
</evidence>
<dbReference type="RefSeq" id="WP_377057185.1">
    <property type="nucleotide sequence ID" value="NZ_JBHLVZ010000115.1"/>
</dbReference>
<feature type="signal peptide" evidence="2">
    <location>
        <begin position="1"/>
        <end position="17"/>
    </location>
</feature>
<keyword evidence="2" id="KW-0732">Signal</keyword>
<evidence type="ECO:0000313" key="4">
    <source>
        <dbReference type="Proteomes" id="UP001589789"/>
    </source>
</evidence>
<keyword evidence="4" id="KW-1185">Reference proteome</keyword>
<organism evidence="3 4">
    <name type="scientific">Muricoccus vinaceus</name>
    <dbReference type="NCBI Taxonomy" id="424704"/>
    <lineage>
        <taxon>Bacteria</taxon>
        <taxon>Pseudomonadati</taxon>
        <taxon>Pseudomonadota</taxon>
        <taxon>Alphaproteobacteria</taxon>
        <taxon>Acetobacterales</taxon>
        <taxon>Roseomonadaceae</taxon>
        <taxon>Muricoccus</taxon>
    </lineage>
</organism>
<reference evidence="3 4" key="1">
    <citation type="submission" date="2024-09" db="EMBL/GenBank/DDBJ databases">
        <authorList>
            <person name="Sun Q."/>
            <person name="Mori K."/>
        </authorList>
    </citation>
    <scope>NUCLEOTIDE SEQUENCE [LARGE SCALE GENOMIC DNA]</scope>
    <source>
        <strain evidence="3 4">CCM 7468</strain>
    </source>
</reference>
<protein>
    <submittedName>
        <fullName evidence="3">Uncharacterized protein</fullName>
    </submittedName>
</protein>
<name>A0ABV6J1C1_9PROT</name>
<evidence type="ECO:0000256" key="1">
    <source>
        <dbReference type="SAM" id="MobiDB-lite"/>
    </source>
</evidence>
<sequence>MSTRPFCHLLVSAALWALPFVTPLSVGPAHSTQREESGMGSAATPAGATEITEQDVLFAYHRMSGSEPDFRILAETAVANRPPSTHRVRDPVAERRYLTVLAARRLRSSFESFDLDQTFTLSIDTEIFTYREENGGIPIESGGLRRLALRNPINPDQRFSLRFSNADAVAIVPATDANSAAQLLQNVGLASLGRWAGHGRITVTFALTGVLPQVRESDGPPVTAEILSAVVESVTGQPLHVFSRLGSRAAAALARSSGPPTLPTASLSGLRIGMPVSEAQDLALQSHPVPFAGAFFDQLPSAAVRGVGQPDCSAGVVADLLAFSLPLAPEDLYGSCLAVAEGDLEDAPSGRVREVTEVRFLPNLNHNDVRNMLEERFGSPLEDLGNGRLVWVGQEPDEAKAEGLLELRANFIPVMEGGLARKPGVLLALTLRRHVPPSEDGS</sequence>